<reference evidence="2 3" key="1">
    <citation type="journal article" date="2013" name="J. Mol. Microbiol. Biotechnol.">
        <title>Analysis of the Complete Genomes of Acholeplasma brassicae , A. palmae and A. laidlawii and Their Comparison to the Obligate Parasites from ' Candidatus Phytoplasma'.</title>
        <authorList>
            <person name="Kube M."/>
            <person name="Siewert C."/>
            <person name="Migdoll A.M."/>
            <person name="Duduk B."/>
            <person name="Holz S."/>
            <person name="Rabus R."/>
            <person name="Seemuller E."/>
            <person name="Mitrovic J."/>
            <person name="Muller I."/>
            <person name="Buttner C."/>
            <person name="Reinhardt R."/>
        </authorList>
    </citation>
    <scope>NUCLEOTIDE SEQUENCE [LARGE SCALE GENOMIC DNA]</scope>
    <source>
        <strain evidence="3">0502</strain>
    </source>
</reference>
<feature type="chain" id="PRO_5004650878" description="Lipoprotein" evidence="1">
    <location>
        <begin position="19"/>
        <end position="414"/>
    </location>
</feature>
<feature type="signal peptide" evidence="1">
    <location>
        <begin position="1"/>
        <end position="18"/>
    </location>
</feature>
<accession>U4KMA7</accession>
<dbReference type="HOGENOM" id="CLU_666702_0_0_14"/>
<gene>
    <name evidence="2" type="ORF">BN85301350</name>
</gene>
<evidence type="ECO:0000313" key="2">
    <source>
        <dbReference type="EMBL" id="CCV65156.1"/>
    </source>
</evidence>
<dbReference type="AlphaFoldDB" id="U4KMA7"/>
<dbReference type="PROSITE" id="PS51257">
    <property type="entry name" value="PROKAR_LIPOPROTEIN"/>
    <property type="match status" value="1"/>
</dbReference>
<organism evidence="2 3">
    <name type="scientific">Acholeplasma brassicae</name>
    <dbReference type="NCBI Taxonomy" id="61635"/>
    <lineage>
        <taxon>Bacteria</taxon>
        <taxon>Bacillati</taxon>
        <taxon>Mycoplasmatota</taxon>
        <taxon>Mollicutes</taxon>
        <taxon>Acholeplasmatales</taxon>
        <taxon>Acholeplasmataceae</taxon>
        <taxon>Acholeplasma</taxon>
    </lineage>
</organism>
<keyword evidence="1" id="KW-0732">Signal</keyword>
<evidence type="ECO:0000256" key="1">
    <source>
        <dbReference type="SAM" id="SignalP"/>
    </source>
</evidence>
<dbReference type="Proteomes" id="UP000032737">
    <property type="component" value="Chromosome"/>
</dbReference>
<evidence type="ECO:0008006" key="4">
    <source>
        <dbReference type="Google" id="ProtNLM"/>
    </source>
</evidence>
<protein>
    <recommendedName>
        <fullName evidence="4">Lipoprotein</fullName>
    </recommendedName>
</protein>
<evidence type="ECO:0000313" key="3">
    <source>
        <dbReference type="Proteomes" id="UP000032737"/>
    </source>
</evidence>
<proteinExistence type="predicted"/>
<dbReference type="KEGG" id="abra:BN85301350"/>
<dbReference type="RefSeq" id="WP_030004024.1">
    <property type="nucleotide sequence ID" value="NC_022549.1"/>
</dbReference>
<name>U4KMA7_9MOLU</name>
<dbReference type="EMBL" id="FO681348">
    <property type="protein sequence ID" value="CCV65156.1"/>
    <property type="molecule type" value="Genomic_DNA"/>
</dbReference>
<keyword evidence="3" id="KW-1185">Reference proteome</keyword>
<sequence length="414" mass="48435">MKKLVLLVVFMLSFSVFSCEKSSSGSSKTLLEATTIYKDKVSSILENKETKTKKGRFYNDTPYNEEDMLPRETYLSVYENLVDNSNDVVLTPYLLTYKNLLDELYLSLEDLDVSIVEADLSLVFLGGNTIDMHVFVSKDDGVVFEFDYSQTIFQTTITSTYRLKMGYEDDLFYIKQLAYTKNEDRYTYFEFLENTSIIDMTYKDEANFNYKYVNQTTAEFFQTSRMSDGYNEPYSHLMWFNPKTMVRTIYADGVDPIRHITVFNEKSMIFSYSDYLDGKISLWFQLLEATGWDHAYLDANAHRNQGVYSNGVMLFKEDEYRQFNVDLVPSIHFANVSVTLDFNQDELSDDILNLSRYQMNFYEGKITKSFVMDTINHSYEESKHLAVYRGIDFYSGNVRSEFINQMDKDIKITD</sequence>
<dbReference type="OrthoDB" id="9821536at2"/>